<keyword evidence="1" id="KW-1133">Transmembrane helix</keyword>
<proteinExistence type="predicted"/>
<evidence type="ECO:0000313" key="3">
    <source>
        <dbReference type="Proteomes" id="UP001139089"/>
    </source>
</evidence>
<protein>
    <recommendedName>
        <fullName evidence="4">Intracellular growth attenuator family protein</fullName>
    </recommendedName>
</protein>
<gene>
    <name evidence="2" type="ORF">LRX75_19525</name>
</gene>
<keyword evidence="3" id="KW-1185">Reference proteome</keyword>
<comment type="caution">
    <text evidence="2">The sequence shown here is derived from an EMBL/GenBank/DDBJ whole genome shotgun (WGS) entry which is preliminary data.</text>
</comment>
<evidence type="ECO:0000313" key="2">
    <source>
        <dbReference type="EMBL" id="MCD7111232.1"/>
    </source>
</evidence>
<evidence type="ECO:0000256" key="1">
    <source>
        <dbReference type="SAM" id="Phobius"/>
    </source>
</evidence>
<dbReference type="Proteomes" id="UP001139089">
    <property type="component" value="Unassembled WGS sequence"/>
</dbReference>
<feature type="transmembrane region" description="Helical" evidence="1">
    <location>
        <begin position="12"/>
        <end position="33"/>
    </location>
</feature>
<keyword evidence="1" id="KW-0472">Membrane</keyword>
<name>A0A9X1NUC8_9HYPH</name>
<keyword evidence="1" id="KW-0812">Transmembrane</keyword>
<feature type="transmembrane region" description="Helical" evidence="1">
    <location>
        <begin position="39"/>
        <end position="61"/>
    </location>
</feature>
<dbReference type="EMBL" id="JAJOZR010000014">
    <property type="protein sequence ID" value="MCD7111232.1"/>
    <property type="molecule type" value="Genomic_DNA"/>
</dbReference>
<reference evidence="2" key="1">
    <citation type="submission" date="2021-12" db="EMBL/GenBank/DDBJ databases">
        <authorList>
            <person name="Li Y."/>
        </authorList>
    </citation>
    <scope>NUCLEOTIDE SEQUENCE</scope>
    <source>
        <strain evidence="2">DKSPLA3</strain>
    </source>
</reference>
<accession>A0A9X1NUC8</accession>
<dbReference type="AlphaFoldDB" id="A0A9X1NUC8"/>
<sequence length="69" mass="7808">MKTLDPRDRSAAIAAAIFLLVFGAGFLFLPRAMLYLGTISPYLAAVVGTIFVLAFFVVFWLRARYQRHR</sequence>
<organism evidence="2 3">
    <name type="scientific">Rhizobium quercicola</name>
    <dbReference type="NCBI Taxonomy" id="2901226"/>
    <lineage>
        <taxon>Bacteria</taxon>
        <taxon>Pseudomonadati</taxon>
        <taxon>Pseudomonadota</taxon>
        <taxon>Alphaproteobacteria</taxon>
        <taxon>Hyphomicrobiales</taxon>
        <taxon>Rhizobiaceae</taxon>
        <taxon>Rhizobium/Agrobacterium group</taxon>
        <taxon>Rhizobium</taxon>
    </lineage>
</organism>
<evidence type="ECO:0008006" key="4">
    <source>
        <dbReference type="Google" id="ProtNLM"/>
    </source>
</evidence>
<dbReference type="RefSeq" id="WP_231816321.1">
    <property type="nucleotide sequence ID" value="NZ_JAJOZR010000014.1"/>
</dbReference>